<proteinExistence type="predicted"/>
<organism evidence="1 2">
    <name type="scientific">Aureobasidium pullulans</name>
    <name type="common">Black yeast</name>
    <name type="synonym">Pullularia pullulans</name>
    <dbReference type="NCBI Taxonomy" id="5580"/>
    <lineage>
        <taxon>Eukaryota</taxon>
        <taxon>Fungi</taxon>
        <taxon>Dikarya</taxon>
        <taxon>Ascomycota</taxon>
        <taxon>Pezizomycotina</taxon>
        <taxon>Dothideomycetes</taxon>
        <taxon>Dothideomycetidae</taxon>
        <taxon>Dothideales</taxon>
        <taxon>Saccotheciaceae</taxon>
        <taxon>Aureobasidium</taxon>
    </lineage>
</organism>
<dbReference type="AlphaFoldDB" id="A0A4S8YWS0"/>
<evidence type="ECO:0000313" key="1">
    <source>
        <dbReference type="EMBL" id="THW57106.1"/>
    </source>
</evidence>
<evidence type="ECO:0000313" key="2">
    <source>
        <dbReference type="Proteomes" id="UP000310421"/>
    </source>
</evidence>
<accession>A0A4S8YWS0</accession>
<dbReference type="Proteomes" id="UP000310421">
    <property type="component" value="Unassembled WGS sequence"/>
</dbReference>
<reference evidence="1 2" key="1">
    <citation type="submission" date="2018-10" db="EMBL/GenBank/DDBJ databases">
        <title>Fifty Aureobasidium pullulans genomes reveal a recombining polyextremotolerant generalist.</title>
        <authorList>
            <person name="Gostincar C."/>
            <person name="Turk M."/>
            <person name="Zajc J."/>
            <person name="Gunde-Cimerman N."/>
        </authorList>
    </citation>
    <scope>NUCLEOTIDE SEQUENCE [LARGE SCALE GENOMIC DNA]</scope>
    <source>
        <strain evidence="1 2">EXF-10751</strain>
    </source>
</reference>
<protein>
    <submittedName>
        <fullName evidence="1">Uncharacterized protein</fullName>
    </submittedName>
</protein>
<gene>
    <name evidence="1" type="ORF">D6D20_08235</name>
</gene>
<sequence>MFRDKGVRTTAKIGTMAASKFLRAHQIRATRPQIPRRDALNLRDMAPRVLEDVVPAAACGVMALDKGGCNSLIAMNVLSEFVVHPSGKMSAPTHPNCGVMIRLACRSRAGGVESPGGGCDWCTRQAGRREE</sequence>
<name>A0A4S8YWS0_AURPU</name>
<dbReference type="EMBL" id="QZAN01000128">
    <property type="protein sequence ID" value="THW57106.1"/>
    <property type="molecule type" value="Genomic_DNA"/>
</dbReference>
<comment type="caution">
    <text evidence="1">The sequence shown here is derived from an EMBL/GenBank/DDBJ whole genome shotgun (WGS) entry which is preliminary data.</text>
</comment>